<gene>
    <name evidence="1" type="ORF">AGR7C_Cc150054</name>
</gene>
<dbReference type="RefSeq" id="WP_080817013.1">
    <property type="nucleotide sequence ID" value="NZ_LT009748.1"/>
</dbReference>
<sequence length="81" mass="9297">MDREELRAFAIKAKSNLEAERAFDTPENERRLIDLLATRDIKVTKRRKKAPNRYAVVTPTSRIEPASLLDLNDMCIKLGLV</sequence>
<accession>A0A1S7PE85</accession>
<reference evidence="1 2" key="1">
    <citation type="submission" date="2016-01" db="EMBL/GenBank/DDBJ databases">
        <authorList>
            <person name="Oliw E.H."/>
        </authorList>
    </citation>
    <scope>NUCLEOTIDE SEQUENCE [LARGE SCALE GENOMIC DNA]</scope>
    <source>
        <strain evidence="1 2">Zutra 3-1</strain>
    </source>
</reference>
<dbReference type="AlphaFoldDB" id="A0A1S7PE85"/>
<proteinExistence type="predicted"/>
<organism evidence="1 2">
    <name type="scientific">Agrobacterium deltaense Zutra 3/1</name>
    <dbReference type="NCBI Taxonomy" id="1183427"/>
    <lineage>
        <taxon>Bacteria</taxon>
        <taxon>Pseudomonadati</taxon>
        <taxon>Pseudomonadota</taxon>
        <taxon>Alphaproteobacteria</taxon>
        <taxon>Hyphomicrobiales</taxon>
        <taxon>Rhizobiaceae</taxon>
        <taxon>Rhizobium/Agrobacterium group</taxon>
        <taxon>Agrobacterium</taxon>
    </lineage>
</organism>
<name>A0A1S7PE85_9HYPH</name>
<evidence type="ECO:0000313" key="1">
    <source>
        <dbReference type="EMBL" id="CUX20071.1"/>
    </source>
</evidence>
<protein>
    <submittedName>
        <fullName evidence="1">Uncharacterized protein</fullName>
    </submittedName>
</protein>
<dbReference type="Proteomes" id="UP000191987">
    <property type="component" value="Unassembled WGS sequence"/>
</dbReference>
<dbReference type="EMBL" id="FBWG01000007">
    <property type="protein sequence ID" value="CUX20071.1"/>
    <property type="molecule type" value="Genomic_DNA"/>
</dbReference>
<evidence type="ECO:0000313" key="2">
    <source>
        <dbReference type="Proteomes" id="UP000191987"/>
    </source>
</evidence>